<keyword evidence="2" id="KW-1185">Reference proteome</keyword>
<name>A0ABN4SB98_XENHO</name>
<accession>A0ABN4SB98</accession>
<dbReference type="NCBIfam" id="TIGR01563">
    <property type="entry name" value="gp16_SPP1"/>
    <property type="match status" value="1"/>
</dbReference>
<evidence type="ECO:0000313" key="1">
    <source>
        <dbReference type="EMBL" id="AOM42410.1"/>
    </source>
</evidence>
<dbReference type="Pfam" id="PF05521">
    <property type="entry name" value="Phage_HCP"/>
    <property type="match status" value="1"/>
</dbReference>
<proteinExistence type="predicted"/>
<dbReference type="Proteomes" id="UP000094600">
    <property type="component" value="Chromosome"/>
</dbReference>
<gene>
    <name evidence="1" type="ORF">A9255_18725</name>
</gene>
<dbReference type="InterPro" id="IPR038666">
    <property type="entry name" value="SSP1_head-tail_sf"/>
</dbReference>
<evidence type="ECO:0000313" key="2">
    <source>
        <dbReference type="Proteomes" id="UP000094600"/>
    </source>
</evidence>
<dbReference type="InterPro" id="IPR008767">
    <property type="entry name" value="Phage_SPP1_head-tail_adaptor"/>
</dbReference>
<dbReference type="EMBL" id="CP016176">
    <property type="protein sequence ID" value="AOM42410.1"/>
    <property type="molecule type" value="Genomic_DNA"/>
</dbReference>
<dbReference type="Gene3D" id="2.40.10.270">
    <property type="entry name" value="Bacteriophage SPP1 head-tail adaptor protein"/>
    <property type="match status" value="1"/>
</dbReference>
<organism evidence="1 2">
    <name type="scientific">Xenorhabdus hominickii</name>
    <dbReference type="NCBI Taxonomy" id="351679"/>
    <lineage>
        <taxon>Bacteria</taxon>
        <taxon>Pseudomonadati</taxon>
        <taxon>Pseudomonadota</taxon>
        <taxon>Gammaproteobacteria</taxon>
        <taxon>Enterobacterales</taxon>
        <taxon>Morganellaceae</taxon>
        <taxon>Xenorhabdus</taxon>
    </lineage>
</organism>
<protein>
    <submittedName>
        <fullName evidence="1">Head-tail adaptor protein</fullName>
    </submittedName>
</protein>
<sequence>MAEVTVRVWLRYRRDVTAAYRMVFRDQVYDIQAVIPDPKRTQLELLGKQGVKS</sequence>
<reference evidence="1 2" key="1">
    <citation type="submission" date="2016-06" db="EMBL/GenBank/DDBJ databases">
        <title>Bacterial characters and pathogenicity of Xenorhabdus hominickii from an entomopathogenic nematode, Steinernema monticolum.</title>
        <authorList>
            <person name="Park Y."/>
            <person name="Kim Y."/>
        </authorList>
    </citation>
    <scope>NUCLEOTIDE SEQUENCE [LARGE SCALE GENOMIC DNA]</scope>
    <source>
        <strain evidence="1 2">ANU1</strain>
    </source>
</reference>